<dbReference type="EMBL" id="SJPK01000015">
    <property type="protein sequence ID" value="TWT56254.1"/>
    <property type="molecule type" value="Genomic_DNA"/>
</dbReference>
<dbReference type="Proteomes" id="UP000318053">
    <property type="component" value="Unassembled WGS sequence"/>
</dbReference>
<proteinExistence type="predicted"/>
<keyword evidence="3" id="KW-1185">Reference proteome</keyword>
<evidence type="ECO:0000313" key="3">
    <source>
        <dbReference type="Proteomes" id="UP000318053"/>
    </source>
</evidence>
<dbReference type="Pfam" id="PF02698">
    <property type="entry name" value="DUF218"/>
    <property type="match status" value="1"/>
</dbReference>
<organism evidence="2 3">
    <name type="scientific">Allorhodopirellula solitaria</name>
    <dbReference type="NCBI Taxonomy" id="2527987"/>
    <lineage>
        <taxon>Bacteria</taxon>
        <taxon>Pseudomonadati</taxon>
        <taxon>Planctomycetota</taxon>
        <taxon>Planctomycetia</taxon>
        <taxon>Pirellulales</taxon>
        <taxon>Pirellulaceae</taxon>
        <taxon>Allorhodopirellula</taxon>
    </lineage>
</organism>
<sequence length="216" mass="24417">MPENDLEHSHRSPSDLRWRRRFWVLFAVTLAGFLASSSATVRGWVITPLYVHDPDAAGEIAYVMADGPATWERLRAAADLFHMHRIEKVGLLNEQRSSGYNFVRKASDTRLQREIDFLAMLGVPASAIVAFDADSSDWLSSRSEAVAVHREWPGVKRLVVVTSPPHTRRSRLCFERVFPAETSVVAYSATAPAESAETYLPIWVEYVKLTVYWLLV</sequence>
<name>A0A5C5WZ60_9BACT</name>
<gene>
    <name evidence="2" type="ORF">CA85_44360</name>
</gene>
<dbReference type="InterPro" id="IPR003848">
    <property type="entry name" value="DUF218"/>
</dbReference>
<protein>
    <recommendedName>
        <fullName evidence="1">DUF218 domain-containing protein</fullName>
    </recommendedName>
</protein>
<evidence type="ECO:0000313" key="2">
    <source>
        <dbReference type="EMBL" id="TWT56254.1"/>
    </source>
</evidence>
<comment type="caution">
    <text evidence="2">The sequence shown here is derived from an EMBL/GenBank/DDBJ whole genome shotgun (WGS) entry which is preliminary data.</text>
</comment>
<accession>A0A5C5WZ60</accession>
<evidence type="ECO:0000259" key="1">
    <source>
        <dbReference type="Pfam" id="PF02698"/>
    </source>
</evidence>
<feature type="domain" description="DUF218" evidence="1">
    <location>
        <begin position="68"/>
        <end position="193"/>
    </location>
</feature>
<dbReference type="AlphaFoldDB" id="A0A5C5WZ60"/>
<reference evidence="2 3" key="1">
    <citation type="submission" date="2019-02" db="EMBL/GenBank/DDBJ databases">
        <title>Deep-cultivation of Planctomycetes and their phenomic and genomic characterization uncovers novel biology.</title>
        <authorList>
            <person name="Wiegand S."/>
            <person name="Jogler M."/>
            <person name="Boedeker C."/>
            <person name="Pinto D."/>
            <person name="Vollmers J."/>
            <person name="Rivas-Marin E."/>
            <person name="Kohn T."/>
            <person name="Peeters S.H."/>
            <person name="Heuer A."/>
            <person name="Rast P."/>
            <person name="Oberbeckmann S."/>
            <person name="Bunk B."/>
            <person name="Jeske O."/>
            <person name="Meyerdierks A."/>
            <person name="Storesund J.E."/>
            <person name="Kallscheuer N."/>
            <person name="Luecker S."/>
            <person name="Lage O.M."/>
            <person name="Pohl T."/>
            <person name="Merkel B.J."/>
            <person name="Hornburger P."/>
            <person name="Mueller R.-W."/>
            <person name="Bruemmer F."/>
            <person name="Labrenz M."/>
            <person name="Spormann A.M."/>
            <person name="Op Den Camp H."/>
            <person name="Overmann J."/>
            <person name="Amann R."/>
            <person name="Jetten M.S.M."/>
            <person name="Mascher T."/>
            <person name="Medema M.H."/>
            <person name="Devos D.P."/>
            <person name="Kaster A.-K."/>
            <person name="Ovreas L."/>
            <person name="Rohde M."/>
            <person name="Galperin M.Y."/>
            <person name="Jogler C."/>
        </authorList>
    </citation>
    <scope>NUCLEOTIDE SEQUENCE [LARGE SCALE GENOMIC DNA]</scope>
    <source>
        <strain evidence="2 3">CA85</strain>
    </source>
</reference>